<gene>
    <name evidence="2" type="ORF">ACFSKX_06690</name>
</gene>
<dbReference type="EMBL" id="JBHUJD010000006">
    <property type="protein sequence ID" value="MFD2310102.1"/>
    <property type="molecule type" value="Genomic_DNA"/>
</dbReference>
<reference evidence="3" key="1">
    <citation type="journal article" date="2019" name="Int. J. Syst. Evol. Microbiol.">
        <title>The Global Catalogue of Microorganisms (GCM) 10K type strain sequencing project: providing services to taxonomists for standard genome sequencing and annotation.</title>
        <authorList>
            <consortium name="The Broad Institute Genomics Platform"/>
            <consortium name="The Broad Institute Genome Sequencing Center for Infectious Disease"/>
            <person name="Wu L."/>
            <person name="Ma J."/>
        </authorList>
    </citation>
    <scope>NUCLEOTIDE SEQUENCE [LARGE SCALE GENOMIC DNA]</scope>
    <source>
        <strain evidence="3">KCTC 12848</strain>
    </source>
</reference>
<proteinExistence type="predicted"/>
<sequence length="290" mass="31527">MPNMLENKNTGLIALAVALACAGSCSKPDEDTASPQGRLNDTGITWGADYPRGVNDDCSASIDKKLLPEGDAIAGDILSQQDCRHGGDADGAASFAYRKIDAGGEPLPADAQDWQCVLDETTGLAWEIKQPGDGTYGNRGMHDADDVYTWYNPNKGVNGGAIGDWNSRYAQCTGYLEGQPATYCNIEEYVSRINRGGLCGHRDWRVPSLDELASLVHFGRSAPAADTTYFPNTKSGFYWSHSPDAKLQERAWAVNFQFGYSAPMPRNNGRHLRLVRDWKGDKNRPGTGAE</sequence>
<name>A0ABW5E9Z3_9GAMM</name>
<dbReference type="Pfam" id="PF07603">
    <property type="entry name" value="Lcl_C"/>
    <property type="match status" value="1"/>
</dbReference>
<dbReference type="InterPro" id="IPR011460">
    <property type="entry name" value="Lcl_C"/>
</dbReference>
<evidence type="ECO:0000313" key="2">
    <source>
        <dbReference type="EMBL" id="MFD2310102.1"/>
    </source>
</evidence>
<dbReference type="RefSeq" id="WP_265720063.1">
    <property type="nucleotide sequence ID" value="NZ_JAPIVK010000001.1"/>
</dbReference>
<organism evidence="2 3">
    <name type="scientific">Microbulbifer halophilus</name>
    <dbReference type="NCBI Taxonomy" id="453963"/>
    <lineage>
        <taxon>Bacteria</taxon>
        <taxon>Pseudomonadati</taxon>
        <taxon>Pseudomonadota</taxon>
        <taxon>Gammaproteobacteria</taxon>
        <taxon>Cellvibrionales</taxon>
        <taxon>Microbulbiferaceae</taxon>
        <taxon>Microbulbifer</taxon>
    </lineage>
</organism>
<protein>
    <submittedName>
        <fullName evidence="2">DUF1566 domain-containing protein</fullName>
    </submittedName>
</protein>
<comment type="caution">
    <text evidence="2">The sequence shown here is derived from an EMBL/GenBank/DDBJ whole genome shotgun (WGS) entry which is preliminary data.</text>
</comment>
<accession>A0ABW5E9Z3</accession>
<feature type="domain" description="Lcl C-terminal" evidence="1">
    <location>
        <begin position="115"/>
        <end position="276"/>
    </location>
</feature>
<evidence type="ECO:0000313" key="3">
    <source>
        <dbReference type="Proteomes" id="UP001597425"/>
    </source>
</evidence>
<dbReference type="Proteomes" id="UP001597425">
    <property type="component" value="Unassembled WGS sequence"/>
</dbReference>
<evidence type="ECO:0000259" key="1">
    <source>
        <dbReference type="Pfam" id="PF07603"/>
    </source>
</evidence>
<keyword evidence="3" id="KW-1185">Reference proteome</keyword>